<keyword evidence="8" id="KW-0732">Signal</keyword>
<feature type="region of interest" description="Disordered" evidence="7">
    <location>
        <begin position="604"/>
        <end position="626"/>
    </location>
</feature>
<evidence type="ECO:0000256" key="5">
    <source>
        <dbReference type="ARBA" id="ARBA00023242"/>
    </source>
</evidence>
<dbReference type="PANTHER" id="PTHR15180:SF1">
    <property type="entry name" value="GENERAL TRANSCRIPTION FACTOR 3C POLYPEPTIDE 1"/>
    <property type="match status" value="1"/>
</dbReference>
<evidence type="ECO:0000256" key="2">
    <source>
        <dbReference type="ARBA" id="ARBA00022553"/>
    </source>
</evidence>
<feature type="region of interest" description="Disordered" evidence="7">
    <location>
        <begin position="633"/>
        <end position="652"/>
    </location>
</feature>
<feature type="region of interest" description="Disordered" evidence="7">
    <location>
        <begin position="1666"/>
        <end position="1775"/>
    </location>
</feature>
<feature type="coiled-coil region" evidence="6">
    <location>
        <begin position="1191"/>
        <end position="1253"/>
    </location>
</feature>
<organism evidence="10 11">
    <name type="scientific">Coemansia biformis</name>
    <dbReference type="NCBI Taxonomy" id="1286918"/>
    <lineage>
        <taxon>Eukaryota</taxon>
        <taxon>Fungi</taxon>
        <taxon>Fungi incertae sedis</taxon>
        <taxon>Zoopagomycota</taxon>
        <taxon>Kickxellomycotina</taxon>
        <taxon>Kickxellomycetes</taxon>
        <taxon>Kickxellales</taxon>
        <taxon>Kickxellaceae</taxon>
        <taxon>Coemansia</taxon>
    </lineage>
</organism>
<dbReference type="OrthoDB" id="68020at2759"/>
<feature type="compositionally biased region" description="Low complexity" evidence="7">
    <location>
        <begin position="633"/>
        <end position="648"/>
    </location>
</feature>
<feature type="chain" id="PRO_5040797138" description="B-block binding subunit of TFIIIC domain-containing protein" evidence="8">
    <location>
        <begin position="23"/>
        <end position="2128"/>
    </location>
</feature>
<feature type="compositionally biased region" description="Acidic residues" evidence="7">
    <location>
        <begin position="428"/>
        <end position="458"/>
    </location>
</feature>
<comment type="caution">
    <text evidence="10">The sequence shown here is derived from an EMBL/GenBank/DDBJ whole genome shotgun (WGS) entry which is preliminary data.</text>
</comment>
<gene>
    <name evidence="10" type="ORF">LPJ61_001005</name>
</gene>
<feature type="signal peptide" evidence="8">
    <location>
        <begin position="1"/>
        <end position="22"/>
    </location>
</feature>
<feature type="compositionally biased region" description="Acidic residues" evidence="7">
    <location>
        <begin position="343"/>
        <end position="359"/>
    </location>
</feature>
<reference evidence="10" key="1">
    <citation type="submission" date="2022-07" db="EMBL/GenBank/DDBJ databases">
        <title>Phylogenomic reconstructions and comparative analyses of Kickxellomycotina fungi.</title>
        <authorList>
            <person name="Reynolds N.K."/>
            <person name="Stajich J.E."/>
            <person name="Barry K."/>
            <person name="Grigoriev I.V."/>
            <person name="Crous P."/>
            <person name="Smith M.E."/>
        </authorList>
    </citation>
    <scope>NUCLEOTIDE SEQUENCE</scope>
    <source>
        <strain evidence="10">BCRC 34381</strain>
    </source>
</reference>
<accession>A0A9W7YAS7</accession>
<dbReference type="EMBL" id="JANBOI010000068">
    <property type="protein sequence ID" value="KAJ1734554.1"/>
    <property type="molecule type" value="Genomic_DNA"/>
</dbReference>
<feature type="region of interest" description="Disordered" evidence="7">
    <location>
        <begin position="848"/>
        <end position="869"/>
    </location>
</feature>
<evidence type="ECO:0000256" key="8">
    <source>
        <dbReference type="SAM" id="SignalP"/>
    </source>
</evidence>
<protein>
    <recommendedName>
        <fullName evidence="9">B-block binding subunit of TFIIIC domain-containing protein</fullName>
    </recommendedName>
</protein>
<name>A0A9W7YAS7_9FUNG</name>
<dbReference type="GO" id="GO:0003677">
    <property type="term" value="F:DNA binding"/>
    <property type="evidence" value="ECO:0007669"/>
    <property type="project" value="UniProtKB-KW"/>
</dbReference>
<evidence type="ECO:0000256" key="4">
    <source>
        <dbReference type="ARBA" id="ARBA00023163"/>
    </source>
</evidence>
<dbReference type="Pfam" id="PF04182">
    <property type="entry name" value="B-block_TFIIIC"/>
    <property type="match status" value="1"/>
</dbReference>
<feature type="region of interest" description="Disordered" evidence="7">
    <location>
        <begin position="337"/>
        <end position="378"/>
    </location>
</feature>
<feature type="domain" description="B-block binding subunit of TFIIIC" evidence="9">
    <location>
        <begin position="161"/>
        <end position="228"/>
    </location>
</feature>
<dbReference type="GO" id="GO:0000127">
    <property type="term" value="C:transcription factor TFIIIC complex"/>
    <property type="evidence" value="ECO:0007669"/>
    <property type="project" value="InterPro"/>
</dbReference>
<keyword evidence="6" id="KW-0175">Coiled coil</keyword>
<keyword evidence="2" id="KW-0597">Phosphoprotein</keyword>
<evidence type="ECO:0000256" key="1">
    <source>
        <dbReference type="ARBA" id="ARBA00004123"/>
    </source>
</evidence>
<keyword evidence="5" id="KW-0539">Nucleus</keyword>
<keyword evidence="4" id="KW-0804">Transcription</keyword>
<dbReference type="PANTHER" id="PTHR15180">
    <property type="entry name" value="GENERAL TRANSCRIPTION FACTOR 3C POLYPEPTIDE 1"/>
    <property type="match status" value="1"/>
</dbReference>
<dbReference type="GO" id="GO:0006384">
    <property type="term" value="P:transcription initiation at RNA polymerase III promoter"/>
    <property type="evidence" value="ECO:0007669"/>
    <property type="project" value="InterPro"/>
</dbReference>
<sequence>MDPRCVLLTSRTLLLVTRVGVAHIMDDVLQIIKREIALDCDEGSTLSQVWSYVDLAQWELHSRRGTGASLPTGADSAFRGYVWQHVVRQRELIFASKESTIYDGTDPAGADSTKAKRFLCLSAAEVEEHYPELIVRASLPAIYRELFGREEGNERVVASANAYKFLTTLSRAREKGITQFRLAKDLNVDPRSAYHFVNVLDTYGLIVKYATFENGSNTKLLVLRRFTSEAQGTGGQAESLASPCGQEGSFSAASVVTSAADQESGEMTRLVRTRMRKRISDILQATECGYMVETDILDALGLDIWKEGHRKYFHRVLRDLNSLGHVETLRIRLPDKLQHAADDGEGASDDDSARDEDDAPLAQPQAKPNGSRKRVPQEAHSYRRCVRFIKPYVENHRLRASQGIPLHAKAGLSSYAAPEGSAAGHESGDDDDPDSERDGGGDGDDDDDNDSDEMDIDADTVKEKGDINNMLSKPQVAVGILASLPVDMQVFRMIALSGRHGIVTKAIQFLLGLDYRQLTRSLVLLEETPVFNQDGGFPGLHTSEEDRERNRQHLSEKLITHVEENLGREHRKRFFANPLAQPLMDRLTADYTCKDDGAGHARAAGRHARAAGDMSKDGPASLTGPAIEPHAAETAAADSDNSDGDGSNVGEQALLDGTDVELNSIVSGCSSLEDVHSEAMSRKVRVGLVIRERVLLQLLEHEPVFAISQRTALRCGKVCKQYLEMHKHSGLLPPTMVAAAQKHILDKRTFLRTVEGLADRGLVWLQTIMVAPDEQRPTDPKCVRLVIARSVDPSGALVETFVNQMRDKRTLNAQTYPTVPRSIDNIMVIPRTEGAEMRDRELEQRAAAFRAKRKQGPQDTSADPRRAHGALEASLTKRARLMLDELKQTSDAESGWAQILRRLRYPPHRVGRMVDLLTYLVSNLPGQVDGTFVFENCAFRSGYIFSRLPLELFIELCGGVRNLSVLVPYIRYGAALFDMDRDMDVDGESTPQQSALEEIRERLEAPVECLPRAILKRLKRYLVRSRLHIQHLLLAMQVLQLIRPIHSAKDIISMPEPPDAREAFRRMLVGNPKILCFGYQLIGKARLLTREGYSQALNAYKQDTPVIVDLTGCYLNDETYDLFAPLGLFRYLGDLEASAREAGRGLPGAHPLFGIGFADHWKRPVILRAAQTQVLDRFVDSETFATPLDNLGKLQEAAAQAEVTLDEARRYYQHAHVMALRAANRRIKDAKRHSRIRERVKQARAALARKKAEEAAAKAIETAAAGARGSQRRRRMAWSEDEDDLVAVSYAVLRHHARMYGHPFFLHDVVSLFPSRAHTANPAEAIRQRWARARQDPECKARSDSMHLVWSYVFRDAVANGELEDSPEVDVFDAKAAVTYFAGLLRRTPLEALLEKYADEIANDSEKGLYQTSMLGGGWSARRAWGSSKAYHASRVARARTSESDRLPATMQGSRVGYVVSGLNTKAQAQGQSHYGFGEDVLKVGQQHERRRDCTYSAMLTTHCGLRSTSDYSCPVTTRMANLTIGDSTAGDGTPAEAATTTIAYAADQPPHPDSMGMLLPLERVFDATALTGRIEALLLGASEEGSGEPDIAYCDEQGYWGAKSYAEIACLQTAIINLTLTPDDEYSVETGHKLLAAKQAVATRAFTALNRNMAVTRLRGMASSAGLSAASRQPGGDGDGDGEQHQRQLQQGQPGAPTQETLQMVVVHETTGTTRVRTRTTTATQGAHHSSADANAGPVDVDMEVDAESSEKAPGAVALSRHRSSRAEDIDEERRVPGRGFSASDKFLGAITTTLPSGFFDIDCAELQACTRLDRHLSAAEFGYVCSLVGQSRLWLRPAYDAEHIGSLHGLAGFRRQEAVPAMEFGVSIVTGRLAGAEIDDGDEAVDDTAASAEDEAASEADLAPGPLAVALRLAAGVVHTLGPLGASVHELAGVFSQLASGNAEAVFAQVSPSVRDALVADARLAALLRVLALRESVYAVGSGDVRYVSAAVYHKHWMVAADDTEAELAPRLGLNLSGSTNETFTWGLLATLLGHIVDSPGISLAALMRRHFAPFIPRFEVLCYLRVLAALGIVDTATSPEPDADPGDPRYPLQTTYYAPAPGYHRRLNRIARCSAMSEVQPLPPL</sequence>
<keyword evidence="3" id="KW-0238">DNA-binding</keyword>
<evidence type="ECO:0000256" key="3">
    <source>
        <dbReference type="ARBA" id="ARBA00023125"/>
    </source>
</evidence>
<keyword evidence="11" id="KW-1185">Reference proteome</keyword>
<dbReference type="GO" id="GO:0042791">
    <property type="term" value="P:5S class rRNA transcription by RNA polymerase III"/>
    <property type="evidence" value="ECO:0007669"/>
    <property type="project" value="TreeGrafter"/>
</dbReference>
<evidence type="ECO:0000256" key="7">
    <source>
        <dbReference type="SAM" id="MobiDB-lite"/>
    </source>
</evidence>
<evidence type="ECO:0000256" key="6">
    <source>
        <dbReference type="SAM" id="Coils"/>
    </source>
</evidence>
<feature type="region of interest" description="Disordered" evidence="7">
    <location>
        <begin position="415"/>
        <end position="467"/>
    </location>
</feature>
<dbReference type="Proteomes" id="UP001143981">
    <property type="component" value="Unassembled WGS sequence"/>
</dbReference>
<evidence type="ECO:0000313" key="10">
    <source>
        <dbReference type="EMBL" id="KAJ1734554.1"/>
    </source>
</evidence>
<feature type="compositionally biased region" description="Low complexity" evidence="7">
    <location>
        <begin position="1711"/>
        <end position="1725"/>
    </location>
</feature>
<dbReference type="GO" id="GO:0005634">
    <property type="term" value="C:nucleus"/>
    <property type="evidence" value="ECO:0007669"/>
    <property type="project" value="UniProtKB-SubCell"/>
</dbReference>
<evidence type="ECO:0000313" key="11">
    <source>
        <dbReference type="Proteomes" id="UP001143981"/>
    </source>
</evidence>
<comment type="subcellular location">
    <subcellularLocation>
        <location evidence="1">Nucleus</location>
    </subcellularLocation>
</comment>
<feature type="compositionally biased region" description="Basic and acidic residues" evidence="7">
    <location>
        <begin position="1766"/>
        <end position="1775"/>
    </location>
</feature>
<evidence type="ECO:0000259" key="9">
    <source>
        <dbReference type="Pfam" id="PF04182"/>
    </source>
</evidence>
<dbReference type="InterPro" id="IPR044210">
    <property type="entry name" value="Tfc3-like"/>
</dbReference>
<proteinExistence type="predicted"/>
<dbReference type="InterPro" id="IPR007309">
    <property type="entry name" value="TFIIIC_Bblock-bd"/>
</dbReference>